<comment type="caution">
    <text evidence="2">The sequence shown here is derived from an EMBL/GenBank/DDBJ whole genome shotgun (WGS) entry which is preliminary data.</text>
</comment>
<dbReference type="EMBL" id="NMQA01000272">
    <property type="protein sequence ID" value="PLZ95920.1"/>
    <property type="molecule type" value="Genomic_DNA"/>
</dbReference>
<accession>A0A2N6KBK1</accession>
<gene>
    <name evidence="2" type="ORF">CEN50_20600</name>
</gene>
<dbReference type="Pfam" id="PF13301">
    <property type="entry name" value="DUF4079"/>
    <property type="match status" value="1"/>
</dbReference>
<keyword evidence="1" id="KW-1133">Transmembrane helix</keyword>
<dbReference type="AlphaFoldDB" id="A0A2N6KBK1"/>
<feature type="transmembrane region" description="Helical" evidence="1">
    <location>
        <begin position="119"/>
        <end position="140"/>
    </location>
</feature>
<proteinExistence type="predicted"/>
<dbReference type="InterPro" id="IPR025067">
    <property type="entry name" value="DUF4079"/>
</dbReference>
<sequence length="164" mass="18442">MDLPSFLWLWRIAAWSMGLSLVAYVLLALIGIRMLHVRTLWQRESSWLRSLHYKIGICLVSLVLLLLLIGIVGTYGHFGSLGHSQHLWAGLTTVMLVLLSAGSATQIGVGHPWARRIHIGANIAIFFAFAWVSITGWSVVQKYLPQYHFPLVIEISHNSCDRLI</sequence>
<evidence type="ECO:0008006" key="4">
    <source>
        <dbReference type="Google" id="ProtNLM"/>
    </source>
</evidence>
<evidence type="ECO:0000313" key="2">
    <source>
        <dbReference type="EMBL" id="PLZ95920.1"/>
    </source>
</evidence>
<evidence type="ECO:0000256" key="1">
    <source>
        <dbReference type="SAM" id="Phobius"/>
    </source>
</evidence>
<evidence type="ECO:0000313" key="3">
    <source>
        <dbReference type="Proteomes" id="UP000235025"/>
    </source>
</evidence>
<name>A0A2N6KBK1_9CYAN</name>
<organism evidence="2 3">
    <name type="scientific">Fischerella thermalis CCMEE 5268</name>
    <dbReference type="NCBI Taxonomy" id="2019662"/>
    <lineage>
        <taxon>Bacteria</taxon>
        <taxon>Bacillati</taxon>
        <taxon>Cyanobacteriota</taxon>
        <taxon>Cyanophyceae</taxon>
        <taxon>Nostocales</taxon>
        <taxon>Hapalosiphonaceae</taxon>
        <taxon>Fischerella</taxon>
    </lineage>
</organism>
<protein>
    <recommendedName>
        <fullName evidence="4">DUF4079 domain-containing protein</fullName>
    </recommendedName>
</protein>
<dbReference type="Proteomes" id="UP000235025">
    <property type="component" value="Unassembled WGS sequence"/>
</dbReference>
<keyword evidence="1" id="KW-0812">Transmembrane</keyword>
<feature type="transmembrane region" description="Helical" evidence="1">
    <location>
        <begin position="53"/>
        <end position="75"/>
    </location>
</feature>
<keyword evidence="1" id="KW-0472">Membrane</keyword>
<dbReference type="RefSeq" id="WP_102174572.1">
    <property type="nucleotide sequence ID" value="NZ_NMQA01000272.1"/>
</dbReference>
<reference evidence="2 3" key="1">
    <citation type="submission" date="2017-07" db="EMBL/GenBank/DDBJ databases">
        <title>Genomes of Fischerella (Mastigocladus) sp. strains.</title>
        <authorList>
            <person name="Miller S.R."/>
        </authorList>
    </citation>
    <scope>NUCLEOTIDE SEQUENCE [LARGE SCALE GENOMIC DNA]</scope>
    <source>
        <strain evidence="2 3">CCMEE 5268</strain>
    </source>
</reference>
<feature type="transmembrane region" description="Helical" evidence="1">
    <location>
        <begin position="87"/>
        <end position="107"/>
    </location>
</feature>
<feature type="transmembrane region" description="Helical" evidence="1">
    <location>
        <begin position="12"/>
        <end position="32"/>
    </location>
</feature>